<dbReference type="RefSeq" id="WP_183980707.1">
    <property type="nucleotide sequence ID" value="NZ_JACIBY010000036.1"/>
</dbReference>
<accession>A0A7W5ZV57</accession>
<keyword evidence="1" id="KW-0812">Transmembrane</keyword>
<reference evidence="2 3" key="1">
    <citation type="submission" date="2020-08" db="EMBL/GenBank/DDBJ databases">
        <title>Genomic Encyclopedia of Type Strains, Phase IV (KMG-IV): sequencing the most valuable type-strain genomes for metagenomic binning, comparative biology and taxonomic classification.</title>
        <authorList>
            <person name="Goeker M."/>
        </authorList>
    </citation>
    <scope>NUCLEOTIDE SEQUENCE [LARGE SCALE GENOMIC DNA]</scope>
    <source>
        <strain evidence="2 3">DSM 17976</strain>
    </source>
</reference>
<proteinExistence type="predicted"/>
<organism evidence="2 3">
    <name type="scientific">Runella defluvii</name>
    <dbReference type="NCBI Taxonomy" id="370973"/>
    <lineage>
        <taxon>Bacteria</taxon>
        <taxon>Pseudomonadati</taxon>
        <taxon>Bacteroidota</taxon>
        <taxon>Cytophagia</taxon>
        <taxon>Cytophagales</taxon>
        <taxon>Spirosomataceae</taxon>
        <taxon>Runella</taxon>
    </lineage>
</organism>
<dbReference type="EMBL" id="JACIBY010000036">
    <property type="protein sequence ID" value="MBB3842374.1"/>
    <property type="molecule type" value="Genomic_DNA"/>
</dbReference>
<feature type="transmembrane region" description="Helical" evidence="1">
    <location>
        <begin position="122"/>
        <end position="140"/>
    </location>
</feature>
<feature type="transmembrane region" description="Helical" evidence="1">
    <location>
        <begin position="12"/>
        <end position="31"/>
    </location>
</feature>
<keyword evidence="3" id="KW-1185">Reference proteome</keyword>
<evidence type="ECO:0008006" key="4">
    <source>
        <dbReference type="Google" id="ProtNLM"/>
    </source>
</evidence>
<name>A0A7W5ZV57_9BACT</name>
<dbReference type="AlphaFoldDB" id="A0A7W5ZV57"/>
<gene>
    <name evidence="2" type="ORF">FHS57_006405</name>
</gene>
<dbReference type="Pfam" id="PF13572">
    <property type="entry name" value="DUF4134"/>
    <property type="match status" value="2"/>
</dbReference>
<evidence type="ECO:0000313" key="3">
    <source>
        <dbReference type="Proteomes" id="UP000541352"/>
    </source>
</evidence>
<keyword evidence="1" id="KW-0472">Membrane</keyword>
<comment type="caution">
    <text evidence="2">The sequence shown here is derived from an EMBL/GenBank/DDBJ whole genome shotgun (WGS) entry which is preliminary data.</text>
</comment>
<sequence>MNALNGIYDEVRLICVALLSIAAVIGGVRIFQRWNQGQDGVESSLIHWFGALATCYGLVELVDFGIKSPFGYVGSDNAAGVIRDAAPEVYQASVYLGIVFAIIGMIRVFIKIQNGDDDVYEFALKWLGSLMFLFLIGYIINLTFSKWA</sequence>
<protein>
    <recommendedName>
        <fullName evidence="4">DUF4134 domain-containing protein</fullName>
    </recommendedName>
</protein>
<dbReference type="Proteomes" id="UP000541352">
    <property type="component" value="Unassembled WGS sequence"/>
</dbReference>
<feature type="transmembrane region" description="Helical" evidence="1">
    <location>
        <begin position="92"/>
        <end position="110"/>
    </location>
</feature>
<keyword evidence="1" id="KW-1133">Transmembrane helix</keyword>
<evidence type="ECO:0000313" key="2">
    <source>
        <dbReference type="EMBL" id="MBB3842374.1"/>
    </source>
</evidence>
<dbReference type="InterPro" id="IPR025408">
    <property type="entry name" value="DUF4134"/>
</dbReference>
<evidence type="ECO:0000256" key="1">
    <source>
        <dbReference type="SAM" id="Phobius"/>
    </source>
</evidence>